<sequence>MKWKLTGLLLSMLLCIPPLQAQTDRSQDLGDYIVYYNALPTEILQANIAQQYGISRSKFRGFITISVQKKTTGNSGIPVNAEINISASNLTGQSKTLTLRRVKEGPSIYYVDDFRIANMETLNFKLQIEPENSHKNLTVNFSQQFFTN</sequence>
<dbReference type="AlphaFoldDB" id="A0A3B1AZC5"/>
<proteinExistence type="predicted"/>
<name>A0A3B1AZC5_9ZZZZ</name>
<evidence type="ECO:0000313" key="2">
    <source>
        <dbReference type="EMBL" id="VAX09182.1"/>
    </source>
</evidence>
<accession>A0A3B1AZC5</accession>
<evidence type="ECO:0000259" key="1">
    <source>
        <dbReference type="Pfam" id="PF14467"/>
    </source>
</evidence>
<dbReference type="Gene3D" id="2.60.40.3340">
    <property type="entry name" value="Domain of unknown function DUF4426"/>
    <property type="match status" value="1"/>
</dbReference>
<feature type="domain" description="DUF4426" evidence="1">
    <location>
        <begin position="27"/>
        <end position="147"/>
    </location>
</feature>
<dbReference type="EMBL" id="UOFY01000033">
    <property type="protein sequence ID" value="VAX09182.1"/>
    <property type="molecule type" value="Genomic_DNA"/>
</dbReference>
<reference evidence="2" key="1">
    <citation type="submission" date="2018-06" db="EMBL/GenBank/DDBJ databases">
        <authorList>
            <person name="Zhirakovskaya E."/>
        </authorList>
    </citation>
    <scope>NUCLEOTIDE SEQUENCE</scope>
</reference>
<dbReference type="InterPro" id="IPR025218">
    <property type="entry name" value="DUF4426"/>
</dbReference>
<protein>
    <recommendedName>
        <fullName evidence="1">DUF4426 domain-containing protein</fullName>
    </recommendedName>
</protein>
<gene>
    <name evidence="2" type="ORF">MNBD_GAMMA25-1970</name>
</gene>
<organism evidence="2">
    <name type="scientific">hydrothermal vent metagenome</name>
    <dbReference type="NCBI Taxonomy" id="652676"/>
    <lineage>
        <taxon>unclassified sequences</taxon>
        <taxon>metagenomes</taxon>
        <taxon>ecological metagenomes</taxon>
    </lineage>
</organism>
<dbReference type="Pfam" id="PF14467">
    <property type="entry name" value="DUF4426"/>
    <property type="match status" value="1"/>
</dbReference>